<proteinExistence type="predicted"/>
<dbReference type="Proteomes" id="UP000191901">
    <property type="component" value="Chromosome"/>
</dbReference>
<evidence type="ECO:0000313" key="2">
    <source>
        <dbReference type="EMBL" id="ASC71424.1"/>
    </source>
</evidence>
<keyword evidence="1" id="KW-1133">Transmembrane helix</keyword>
<evidence type="ECO:0000256" key="1">
    <source>
        <dbReference type="SAM" id="Phobius"/>
    </source>
</evidence>
<dbReference type="STRING" id="1641165.XM38_22660"/>
<dbReference type="KEGG" id="hhg:XM38_023760"/>
<dbReference type="Gene3D" id="3.40.50.300">
    <property type="entry name" value="P-loop containing nucleotide triphosphate hydrolases"/>
    <property type="match status" value="1"/>
</dbReference>
<feature type="transmembrane region" description="Helical" evidence="1">
    <location>
        <begin position="453"/>
        <end position="475"/>
    </location>
</feature>
<gene>
    <name evidence="2" type="ORF">XM38_023760</name>
</gene>
<name>A0A1Z3HMA1_9CYAN</name>
<dbReference type="Pfam" id="PF14516">
    <property type="entry name" value="AAA_35"/>
    <property type="match status" value="1"/>
</dbReference>
<dbReference type="InterPro" id="IPR027417">
    <property type="entry name" value="P-loop_NTPase"/>
</dbReference>
<accession>A0A1Z3HMA1</accession>
<reference evidence="2 3" key="1">
    <citation type="journal article" date="2016" name="Biochim. Biophys. Acta">
        <title>Characterization of red-shifted phycobilisomes isolated from the chlorophyll f-containing cyanobacterium Halomicronema hongdechloris.</title>
        <authorList>
            <person name="Li Y."/>
            <person name="Lin Y."/>
            <person name="Garvey C.J."/>
            <person name="Birch D."/>
            <person name="Corkery R.W."/>
            <person name="Loughlin P.C."/>
            <person name="Scheer H."/>
            <person name="Willows R.D."/>
            <person name="Chen M."/>
        </authorList>
    </citation>
    <scope>NUCLEOTIDE SEQUENCE [LARGE SCALE GENOMIC DNA]</scope>
    <source>
        <strain evidence="2 3">C2206</strain>
    </source>
</reference>
<dbReference type="RefSeq" id="WP_088429875.1">
    <property type="nucleotide sequence ID" value="NZ_CP021983.2"/>
</dbReference>
<keyword evidence="1" id="KW-0472">Membrane</keyword>
<protein>
    <submittedName>
        <fullName evidence="2">WD-40 repeat protein</fullName>
    </submittedName>
</protein>
<dbReference type="EMBL" id="CP021983">
    <property type="protein sequence ID" value="ASC71424.1"/>
    <property type="molecule type" value="Genomic_DNA"/>
</dbReference>
<sequence>MYEYQVGGSLAADNPTYIERNADGALYRALVQGQFCYVLSSRQMGKSSLRVQTRHRLEASGQGRCAAIDMTRIGSHQLSREQWYQGLAFDLHRKVGRRPSVNLPAWWQGLGELPPVQKLSQFIEEVLLQGPCQERLFIFLDEIDSVKGLSFAVGDFFGLVRFCHNAQAEQGAYRRLTWALFGVATPRELVADAGQTPFNIGQGITLGGFTLAEAAPLQSGLAAIAQAPEAVLAQVLHWTGGQPFLTQKLCRLLQEHYRQVPIARGTEAMAVAKLVRSHIVHHWEAQDEPEHLRTMCDRILGDDQRAGRQLSLYQQLLSQGYLKADGSDDQAQLRLSGIAIDRDGRLQITNPIYAAVFDSDWVSQRLSERRPYAAALNAWVASHCQDESRLLMGQALQEALAWAAPKHLSELDYRYLSASQEWDTKMVRMELAAQEKANQMLAAAQQKATQIIWLGYLSLGTCLVISVIALLTSLLR</sequence>
<evidence type="ECO:0000313" key="3">
    <source>
        <dbReference type="Proteomes" id="UP000191901"/>
    </source>
</evidence>
<dbReference type="OrthoDB" id="434800at2"/>
<organism evidence="2 3">
    <name type="scientific">Halomicronema hongdechloris C2206</name>
    <dbReference type="NCBI Taxonomy" id="1641165"/>
    <lineage>
        <taxon>Bacteria</taxon>
        <taxon>Bacillati</taxon>
        <taxon>Cyanobacteriota</taxon>
        <taxon>Cyanophyceae</taxon>
        <taxon>Nodosilineales</taxon>
        <taxon>Nodosilineaceae</taxon>
        <taxon>Halomicronema</taxon>
    </lineage>
</organism>
<dbReference type="AlphaFoldDB" id="A0A1Z3HMA1"/>
<keyword evidence="1" id="KW-0812">Transmembrane</keyword>
<dbReference type="SUPFAM" id="SSF52540">
    <property type="entry name" value="P-loop containing nucleoside triphosphate hydrolases"/>
    <property type="match status" value="1"/>
</dbReference>
<keyword evidence="3" id="KW-1185">Reference proteome</keyword>